<evidence type="ECO:0000313" key="1">
    <source>
        <dbReference type="EMBL" id="MBP2704248.1"/>
    </source>
</evidence>
<evidence type="ECO:0000313" key="2">
    <source>
        <dbReference type="Proteomes" id="UP000674234"/>
    </source>
</evidence>
<dbReference type="SUPFAM" id="SSF55729">
    <property type="entry name" value="Acyl-CoA N-acyltransferases (Nat)"/>
    <property type="match status" value="1"/>
</dbReference>
<dbReference type="InterPro" id="IPR016181">
    <property type="entry name" value="Acyl_CoA_acyltransferase"/>
</dbReference>
<organism evidence="1 2">
    <name type="scientific">Microbispora oryzae</name>
    <dbReference type="NCBI Taxonomy" id="2806554"/>
    <lineage>
        <taxon>Bacteria</taxon>
        <taxon>Bacillati</taxon>
        <taxon>Actinomycetota</taxon>
        <taxon>Actinomycetes</taxon>
        <taxon>Streptosporangiales</taxon>
        <taxon>Streptosporangiaceae</taxon>
        <taxon>Microbispora</taxon>
    </lineage>
</organism>
<comment type="caution">
    <text evidence="1">The sequence shown here is derived from an EMBL/GenBank/DDBJ whole genome shotgun (WGS) entry which is preliminary data.</text>
</comment>
<proteinExistence type="predicted"/>
<accession>A0A941AJI8</accession>
<dbReference type="Proteomes" id="UP000674234">
    <property type="component" value="Unassembled WGS sequence"/>
</dbReference>
<dbReference type="Gene3D" id="3.40.630.30">
    <property type="match status" value="1"/>
</dbReference>
<dbReference type="InterPro" id="IPR007434">
    <property type="entry name" value="FemAB-like"/>
</dbReference>
<dbReference type="EMBL" id="JAFCNB010000004">
    <property type="protein sequence ID" value="MBP2704248.1"/>
    <property type="molecule type" value="Genomic_DNA"/>
</dbReference>
<dbReference type="Pfam" id="PF04339">
    <property type="entry name" value="FemAB_like"/>
    <property type="match status" value="1"/>
</dbReference>
<protein>
    <submittedName>
        <fullName evidence="1">GNAT family N-acetyltransferase</fullName>
    </submittedName>
</protein>
<sequence>MGGTPGITVRTRSDLPDLSWSDELRDLTDASPFLGPAWLAAQQKAAPELIPFHTVATRGTGEVAVLPGYLVGDSGDADLDPRSYLGHDADVFPALVLGSPEAYRTEIAFNFWTPALAKTMIDAVVAEARAAGARSVVAPWIAEGPGSGSLVEALDGHGAGRAFWAVEDYVPLNQESWDAHLAALPKKTRYRLREDAQRADELGVEIRRFDGEMISPQLTRIAELITRTQRKHGTPTTRIDVLIQGLIDAGVTVRAYAGIRDGVIVSASVAVRKGRKLYVKWSGTDDAALGERSGVYFPVTFVTAIRDGYAEGLRVVAFGAGSHRAKALRGSHSREITTSLLVLDEELRPDAVEWLHATGEARRRIYEASRPTPEIDETDAVTPSRTLPLFAAEAGGGCCSNG</sequence>
<gene>
    <name evidence="1" type="ORF">JOL79_10540</name>
</gene>
<dbReference type="RefSeq" id="WP_210155531.1">
    <property type="nucleotide sequence ID" value="NZ_JAFCNB010000004.1"/>
</dbReference>
<keyword evidence="2" id="KW-1185">Reference proteome</keyword>
<name>A0A941AJI8_9ACTN</name>
<dbReference type="AlphaFoldDB" id="A0A941AJI8"/>
<reference evidence="1" key="1">
    <citation type="submission" date="2021-02" db="EMBL/GenBank/DDBJ databases">
        <title>Draft genome sequence of Microbispora sp. RL4-1S isolated from rice leaves in Thailand.</title>
        <authorList>
            <person name="Muangham S."/>
            <person name="Duangmal K."/>
        </authorList>
    </citation>
    <scope>NUCLEOTIDE SEQUENCE</scope>
    <source>
        <strain evidence="1">RL4-1S</strain>
    </source>
</reference>